<accession>A0ACA9KUM9</accession>
<dbReference type="EMBL" id="CAJVPU010001895">
    <property type="protein sequence ID" value="CAG8491102.1"/>
    <property type="molecule type" value="Genomic_DNA"/>
</dbReference>
<organism evidence="1 2">
    <name type="scientific">Dentiscutata heterogama</name>
    <dbReference type="NCBI Taxonomy" id="1316150"/>
    <lineage>
        <taxon>Eukaryota</taxon>
        <taxon>Fungi</taxon>
        <taxon>Fungi incertae sedis</taxon>
        <taxon>Mucoromycota</taxon>
        <taxon>Glomeromycotina</taxon>
        <taxon>Glomeromycetes</taxon>
        <taxon>Diversisporales</taxon>
        <taxon>Gigasporaceae</taxon>
        <taxon>Dentiscutata</taxon>
    </lineage>
</organism>
<evidence type="ECO:0000313" key="1">
    <source>
        <dbReference type="EMBL" id="CAG8491102.1"/>
    </source>
</evidence>
<dbReference type="Proteomes" id="UP000789702">
    <property type="component" value="Unassembled WGS sequence"/>
</dbReference>
<sequence>MNKYPSRHTNTTNKIKNDEIQDSFNNENTRYGDHQRRSYFWLQNNDTDEELQPNPPEPYP</sequence>
<keyword evidence="2" id="KW-1185">Reference proteome</keyword>
<gene>
    <name evidence="1" type="ORF">DHETER_LOCUS2558</name>
</gene>
<reference evidence="1" key="1">
    <citation type="submission" date="2021-06" db="EMBL/GenBank/DDBJ databases">
        <authorList>
            <person name="Kallberg Y."/>
            <person name="Tangrot J."/>
            <person name="Rosling A."/>
        </authorList>
    </citation>
    <scope>NUCLEOTIDE SEQUENCE</scope>
    <source>
        <strain evidence="1">IL203A</strain>
    </source>
</reference>
<name>A0ACA9KUM9_9GLOM</name>
<proteinExistence type="predicted"/>
<comment type="caution">
    <text evidence="1">The sequence shown here is derived from an EMBL/GenBank/DDBJ whole genome shotgun (WGS) entry which is preliminary data.</text>
</comment>
<evidence type="ECO:0000313" key="2">
    <source>
        <dbReference type="Proteomes" id="UP000789702"/>
    </source>
</evidence>
<protein>
    <submittedName>
        <fullName evidence="1">14516_t:CDS:1</fullName>
    </submittedName>
</protein>